<feature type="domain" description="Aminotransferase class I/classII large" evidence="15">
    <location>
        <begin position="392"/>
        <end position="470"/>
    </location>
</feature>
<evidence type="ECO:0000256" key="6">
    <source>
        <dbReference type="ARBA" id="ARBA00015959"/>
    </source>
</evidence>
<dbReference type="Gene3D" id="3.40.640.10">
    <property type="entry name" value="Type I PLP-dependent aspartate aminotransferase-like (Major domain)"/>
    <property type="match status" value="1"/>
</dbReference>
<dbReference type="InterPro" id="IPR015424">
    <property type="entry name" value="PyrdxlP-dep_Trfase"/>
</dbReference>
<evidence type="ECO:0000256" key="4">
    <source>
        <dbReference type="ARBA" id="ARBA00011738"/>
    </source>
</evidence>
<name>A0A194QM68_PAPMA</name>
<keyword evidence="7 16" id="KW-0032">Aminotransferase</keyword>
<dbReference type="NCBIfam" id="TIGR01264">
    <property type="entry name" value="tyr_amTase_E"/>
    <property type="match status" value="1"/>
</dbReference>
<gene>
    <name evidence="16" type="ORF">RR48_14198</name>
</gene>
<dbReference type="GO" id="GO:0004838">
    <property type="term" value="F:L-tyrosine-2-oxoglutarate transaminase activity"/>
    <property type="evidence" value="ECO:0007669"/>
    <property type="project" value="UniProtKB-UniRule"/>
</dbReference>
<dbReference type="GO" id="GO:0006559">
    <property type="term" value="P:L-phenylalanine catabolic process"/>
    <property type="evidence" value="ECO:0007669"/>
    <property type="project" value="UniProtKB-UniRule"/>
</dbReference>
<evidence type="ECO:0000259" key="15">
    <source>
        <dbReference type="Pfam" id="PF00155"/>
    </source>
</evidence>
<comment type="catalytic activity">
    <reaction evidence="12 13">
        <text>L-tyrosine + 2-oxoglutarate = 3-(4-hydroxyphenyl)pyruvate + L-glutamate</text>
        <dbReference type="Rhea" id="RHEA:15093"/>
        <dbReference type="ChEBI" id="CHEBI:16810"/>
        <dbReference type="ChEBI" id="CHEBI:29985"/>
        <dbReference type="ChEBI" id="CHEBI:36242"/>
        <dbReference type="ChEBI" id="CHEBI:58315"/>
        <dbReference type="EC" id="2.6.1.5"/>
    </reaction>
</comment>
<comment type="pathway">
    <text evidence="2 13">Amino-acid degradation; L-phenylalanine degradation; acetoacetate and fumarate from L-phenylalanine: step 2/6.</text>
</comment>
<evidence type="ECO:0000256" key="7">
    <source>
        <dbReference type="ARBA" id="ARBA00022576"/>
    </source>
</evidence>
<protein>
    <recommendedName>
        <fullName evidence="6 13">Tyrosine aminotransferase</fullName>
        <shortName evidence="13">TAT</shortName>
        <ecNumber evidence="5 13">2.6.1.5</ecNumber>
    </recommendedName>
</protein>
<evidence type="ECO:0000256" key="10">
    <source>
        <dbReference type="ARBA" id="ARBA00022898"/>
    </source>
</evidence>
<dbReference type="UniPathway" id="UPA00139">
    <property type="reaction ID" value="UER00338"/>
</dbReference>
<dbReference type="PIRSF" id="PIRSF000517">
    <property type="entry name" value="Tyr_transaminase"/>
    <property type="match status" value="1"/>
</dbReference>
<dbReference type="PANTHER" id="PTHR45744:SF2">
    <property type="entry name" value="TYROSINE AMINOTRANSFERASE"/>
    <property type="match status" value="1"/>
</dbReference>
<evidence type="ECO:0000256" key="2">
    <source>
        <dbReference type="ARBA" id="ARBA00005203"/>
    </source>
</evidence>
<dbReference type="FunFam" id="3.40.640.10:FF:000048">
    <property type="entry name" value="tyrosine aminotransferase"/>
    <property type="match status" value="1"/>
</dbReference>
<comment type="subunit">
    <text evidence="4 13">Homodimer.</text>
</comment>
<keyword evidence="10 13" id="KW-0663">Pyridoxal phosphate</keyword>
<dbReference type="InterPro" id="IPR004838">
    <property type="entry name" value="NHTrfase_class1_PyrdxlP-BS"/>
</dbReference>
<accession>A0A194QM68</accession>
<dbReference type="EC" id="2.6.1.5" evidence="5 13"/>
<evidence type="ECO:0000256" key="5">
    <source>
        <dbReference type="ARBA" id="ARBA00012749"/>
    </source>
</evidence>
<comment type="similarity">
    <text evidence="3 13">Belongs to the class-I pyridoxal-phosphate-dependent aminotransferase family.</text>
</comment>
<proteinExistence type="inferred from homology"/>
<evidence type="ECO:0000256" key="11">
    <source>
        <dbReference type="ARBA" id="ARBA00023232"/>
    </source>
</evidence>
<dbReference type="Proteomes" id="UP000053240">
    <property type="component" value="Unassembled WGS sequence"/>
</dbReference>
<evidence type="ECO:0000256" key="9">
    <source>
        <dbReference type="ARBA" id="ARBA00022878"/>
    </source>
</evidence>
<comment type="function">
    <text evidence="13">Transaminase involved in tyrosine breakdown. Converts tyrosine to p-hydroxyphenylpyruvate.</text>
</comment>
<evidence type="ECO:0000313" key="16">
    <source>
        <dbReference type="EMBL" id="KPJ06459.1"/>
    </source>
</evidence>
<dbReference type="GO" id="GO:0006572">
    <property type="term" value="P:L-tyrosine catabolic process"/>
    <property type="evidence" value="ECO:0007669"/>
    <property type="project" value="UniProtKB-KW"/>
</dbReference>
<dbReference type="InParanoid" id="A0A194QM68"/>
<dbReference type="EMBL" id="KQ461196">
    <property type="protein sequence ID" value="KPJ06459.1"/>
    <property type="molecule type" value="Genomic_DNA"/>
</dbReference>
<dbReference type="InterPro" id="IPR015421">
    <property type="entry name" value="PyrdxlP-dep_Trfase_major"/>
</dbReference>
<evidence type="ECO:0000256" key="13">
    <source>
        <dbReference type="PIRNR" id="PIRNR000517"/>
    </source>
</evidence>
<keyword evidence="11" id="KW-0585">Phenylalanine catabolism</keyword>
<sequence length="504" mass="57008">MSQPGRRTQEWDVRASTLARNTHNLIRSIVENLTVEPNPSKPFIALSVGDPTTFGNLNPPEQVLQAVRESIELHTSRGYGPAKGHQEAREAVAEYSAHQGNVTAEDVILCSGCSHAIELVISVLADSGQNILVPRPGFMIYKTLAEGLGIVIKYYKLLPDKQWMVDLDDLENQIDEDTAAIIVINPSNPCGSVYNKDHLNEILDIASRNRVPIIADEIYEHFVFSGNEFTAISSLSKDVPVLTCSGLTKRFLVPGWRLGWIIIHDRHNILGKEVRNGLANLATRILGPSTLIQRALPAILKYTPQSFFDEVVLFIEVSGRFHETTIPNQAKMAYEELLRAPGLRPIMPQGAMYMMIEIKISHFPEFKNDLQFVERMVSEQSVFCLPGRVLNRYLKKPGLRPIMPQGAMYMMIEIKISHFPEFKNDLQFVERMVSEQSVFCLPGRCFEYPNFMRIVLTVPEDILREACQRLVIFCKEHIDIGEKCKEIDNNIIPVTNETEFICDN</sequence>
<dbReference type="InterPro" id="IPR005958">
    <property type="entry name" value="TyrNic_aminoTrfase"/>
</dbReference>
<dbReference type="FunCoup" id="A0A194QM68">
    <property type="interactions" value="94"/>
</dbReference>
<keyword evidence="8 16" id="KW-0808">Transferase</keyword>
<comment type="cofactor">
    <cofactor evidence="1 13 14">
        <name>pyridoxal 5'-phosphate</name>
        <dbReference type="ChEBI" id="CHEBI:597326"/>
    </cofactor>
</comment>
<feature type="modified residue" description="N6-(pyridoxal phosphate)lysine" evidence="14">
    <location>
        <position position="249"/>
    </location>
</feature>
<dbReference type="GO" id="GO:0030170">
    <property type="term" value="F:pyridoxal phosphate binding"/>
    <property type="evidence" value="ECO:0007669"/>
    <property type="project" value="InterPro"/>
</dbReference>
<dbReference type="AlphaFoldDB" id="A0A194QM68"/>
<evidence type="ECO:0000256" key="3">
    <source>
        <dbReference type="ARBA" id="ARBA00007441"/>
    </source>
</evidence>
<reference evidence="16 17" key="1">
    <citation type="journal article" date="2015" name="Nat. Commun.">
        <title>Outbred genome sequencing and CRISPR/Cas9 gene editing in butterflies.</title>
        <authorList>
            <person name="Li X."/>
            <person name="Fan D."/>
            <person name="Zhang W."/>
            <person name="Liu G."/>
            <person name="Zhang L."/>
            <person name="Zhao L."/>
            <person name="Fang X."/>
            <person name="Chen L."/>
            <person name="Dong Y."/>
            <person name="Chen Y."/>
            <person name="Ding Y."/>
            <person name="Zhao R."/>
            <person name="Feng M."/>
            <person name="Zhu Y."/>
            <person name="Feng Y."/>
            <person name="Jiang X."/>
            <person name="Zhu D."/>
            <person name="Xiang H."/>
            <person name="Feng X."/>
            <person name="Li S."/>
            <person name="Wang J."/>
            <person name="Zhang G."/>
            <person name="Kronforst M.R."/>
            <person name="Wang W."/>
        </authorList>
    </citation>
    <scope>NUCLEOTIDE SEQUENCE [LARGE SCALE GENOMIC DNA]</scope>
    <source>
        <strain evidence="16">Ya'a_city_454_Pm</strain>
        <tissue evidence="16">Whole body</tissue>
    </source>
</reference>
<evidence type="ECO:0000256" key="12">
    <source>
        <dbReference type="ARBA" id="ARBA00047798"/>
    </source>
</evidence>
<dbReference type="STRING" id="76193.A0A194QM68"/>
<evidence type="ECO:0000256" key="8">
    <source>
        <dbReference type="ARBA" id="ARBA00022679"/>
    </source>
</evidence>
<dbReference type="InterPro" id="IPR005957">
    <property type="entry name" value="Tyrosine_aminoTrfase"/>
</dbReference>
<dbReference type="PROSITE" id="PS00105">
    <property type="entry name" value="AA_TRANSFER_CLASS_1"/>
    <property type="match status" value="1"/>
</dbReference>
<dbReference type="NCBIfam" id="TIGR01265">
    <property type="entry name" value="tyr_nico_aTase"/>
    <property type="match status" value="1"/>
</dbReference>
<dbReference type="CDD" id="cd00609">
    <property type="entry name" value="AAT_like"/>
    <property type="match status" value="1"/>
</dbReference>
<evidence type="ECO:0000313" key="17">
    <source>
        <dbReference type="Proteomes" id="UP000053240"/>
    </source>
</evidence>
<dbReference type="Gene3D" id="3.90.1150.10">
    <property type="entry name" value="Aspartate Aminotransferase, domain 1"/>
    <property type="match status" value="2"/>
</dbReference>
<dbReference type="InterPro" id="IPR015422">
    <property type="entry name" value="PyrdxlP-dep_Trfase_small"/>
</dbReference>
<keyword evidence="9" id="KW-0828">Tyrosine catabolism</keyword>
<dbReference type="PANTHER" id="PTHR45744">
    <property type="entry name" value="TYROSINE AMINOTRANSFERASE"/>
    <property type="match status" value="1"/>
</dbReference>
<evidence type="ECO:0000256" key="1">
    <source>
        <dbReference type="ARBA" id="ARBA00001933"/>
    </source>
</evidence>
<keyword evidence="17" id="KW-1185">Reference proteome</keyword>
<dbReference type="InterPro" id="IPR004839">
    <property type="entry name" value="Aminotransferase_I/II_large"/>
</dbReference>
<organism evidence="16 17">
    <name type="scientific">Papilio machaon</name>
    <name type="common">Old World swallowtail butterfly</name>
    <dbReference type="NCBI Taxonomy" id="76193"/>
    <lineage>
        <taxon>Eukaryota</taxon>
        <taxon>Metazoa</taxon>
        <taxon>Ecdysozoa</taxon>
        <taxon>Arthropoda</taxon>
        <taxon>Hexapoda</taxon>
        <taxon>Insecta</taxon>
        <taxon>Pterygota</taxon>
        <taxon>Neoptera</taxon>
        <taxon>Endopterygota</taxon>
        <taxon>Lepidoptera</taxon>
        <taxon>Glossata</taxon>
        <taxon>Ditrysia</taxon>
        <taxon>Papilionoidea</taxon>
        <taxon>Papilionidae</taxon>
        <taxon>Papilioninae</taxon>
        <taxon>Papilio</taxon>
    </lineage>
</organism>
<evidence type="ECO:0000256" key="14">
    <source>
        <dbReference type="PIRSR" id="PIRSR000517-1"/>
    </source>
</evidence>
<feature type="domain" description="Aminotransferase class I/classII large" evidence="15">
    <location>
        <begin position="43"/>
        <end position="389"/>
    </location>
</feature>
<dbReference type="SUPFAM" id="SSF53383">
    <property type="entry name" value="PLP-dependent transferases"/>
    <property type="match status" value="2"/>
</dbReference>
<dbReference type="Pfam" id="PF00155">
    <property type="entry name" value="Aminotran_1_2"/>
    <property type="match status" value="2"/>
</dbReference>
<dbReference type="PRINTS" id="PR00753">
    <property type="entry name" value="ACCSYNTHASE"/>
</dbReference>